<dbReference type="Proteomes" id="UP000577956">
    <property type="component" value="Unassembled WGS sequence"/>
</dbReference>
<dbReference type="EMBL" id="JACCBK010000001">
    <property type="protein sequence ID" value="NYD86153.1"/>
    <property type="molecule type" value="Genomic_DNA"/>
</dbReference>
<dbReference type="RefSeq" id="WP_140457830.1">
    <property type="nucleotide sequence ID" value="NZ_BAABFI010000002.1"/>
</dbReference>
<evidence type="ECO:0000256" key="1">
    <source>
        <dbReference type="SAM" id="SignalP"/>
    </source>
</evidence>
<protein>
    <recommendedName>
        <fullName evidence="4">LamG-like jellyroll fold domain-containing protein</fullName>
    </recommendedName>
</protein>
<feature type="chain" id="PRO_5030833056" description="LamG-like jellyroll fold domain-containing protein" evidence="1">
    <location>
        <begin position="35"/>
        <end position="916"/>
    </location>
</feature>
<evidence type="ECO:0008006" key="4">
    <source>
        <dbReference type="Google" id="ProtNLM"/>
    </source>
</evidence>
<evidence type="ECO:0000313" key="3">
    <source>
        <dbReference type="Proteomes" id="UP000577956"/>
    </source>
</evidence>
<evidence type="ECO:0000313" key="2">
    <source>
        <dbReference type="EMBL" id="NYD86153.1"/>
    </source>
</evidence>
<comment type="caution">
    <text evidence="2">The sequence shown here is derived from an EMBL/GenBank/DDBJ whole genome shotgun (WGS) entry which is preliminary data.</text>
</comment>
<gene>
    <name evidence="2" type="ORF">BKA21_001702</name>
</gene>
<organism evidence="2 3">
    <name type="scientific">Cellulomonas oligotrophica</name>
    <dbReference type="NCBI Taxonomy" id="931536"/>
    <lineage>
        <taxon>Bacteria</taxon>
        <taxon>Bacillati</taxon>
        <taxon>Actinomycetota</taxon>
        <taxon>Actinomycetes</taxon>
        <taxon>Micrococcales</taxon>
        <taxon>Cellulomonadaceae</taxon>
        <taxon>Cellulomonas</taxon>
    </lineage>
</organism>
<keyword evidence="1" id="KW-0732">Signal</keyword>
<feature type="signal peptide" evidence="1">
    <location>
        <begin position="1"/>
        <end position="34"/>
    </location>
</feature>
<reference evidence="2 3" key="1">
    <citation type="submission" date="2020-07" db="EMBL/GenBank/DDBJ databases">
        <title>Sequencing the genomes of 1000 actinobacteria strains.</title>
        <authorList>
            <person name="Klenk H.-P."/>
        </authorList>
    </citation>
    <scope>NUCLEOTIDE SEQUENCE [LARGE SCALE GENOMIC DNA]</scope>
    <source>
        <strain evidence="2 3">DSM 24482</strain>
    </source>
</reference>
<name>A0A7Y9FF30_9CELL</name>
<dbReference type="SUPFAM" id="SSF49899">
    <property type="entry name" value="Concanavalin A-like lectins/glucanases"/>
    <property type="match status" value="1"/>
</dbReference>
<dbReference type="Pfam" id="PF13385">
    <property type="entry name" value="Laminin_G_3"/>
    <property type="match status" value="1"/>
</dbReference>
<dbReference type="Gene3D" id="2.60.120.200">
    <property type="match status" value="1"/>
</dbReference>
<dbReference type="AlphaFoldDB" id="A0A7Y9FF30"/>
<dbReference type="InterPro" id="IPR013320">
    <property type="entry name" value="ConA-like_dom_sf"/>
</dbReference>
<proteinExistence type="predicted"/>
<accession>A0A7Y9FF30</accession>
<sequence length="916" mass="95284">MTGCVRAARNRVAVVLVAALVAGVAGAPVASAHAAQQSVAGAASVPCVEEAAGEVAMATALACDADVEVVDERTEWNTVFAQPDGQMRLDVSALAVRTLADGQWVEPDPDLVEQDGVLTPGAGVAAMEFSGGGDEPLATIARDGHELSLDVDLELPAPTVDGPQITYAGVLPDVDLVVTVNQDATGFSEVLVVHTAQAGEHPALDELRFALGASQGLEATEAGGGFVAVAGQDEVFAAPAPVMWDSSGEESEQVTTSVPQGTVAVETMDLSVEGDAVVVEPDAQMLADPATQWPVYIDPGLSASLNDWSAVRDNYGEDYRFAPDQGVGLCSTAASSTCSKTFKSRILWKFSGLDAINDMSPSNITATTFRVFGSHSYSCTPRPVTLHHISSWNSGTTWPGSSKWIEQSTLNVAHRDGCADQPTRWLEFDALDGGKAVADGTTGTLSLALVTDESSMASWKRYRNDAQLSITYQRAPKKPTGAKFTDPVGACTTGADRPVLRTAYPTIYAVFADPDGGNVHANVDVYKASDPAGADNILWHARPAAQASGKGQSIKLGGMVNGQIYRVQMNGVDSTGRGGATVSCELEIDSVPPKMPTVSPVEGQPAVYLEDVSSGGPNLKGRFAFGNGGSSDVVTYQYSFNSTAFNKSVTAATAAFDFTPTSRGAQALYVRSVDRAGNTSPVRLYTFDVNEAQRTWLLDDGGSTATPWEEQPVLDVSASTSWVPGPLAELGQSATDKALLFDEGADVVTGPVWADTSTSYGVIATLRADDVTASRATAISQDGTTVSAFELGYAPCADGDGRCWSFTVNSSAGSASPVSAVSTVKVSAGQWMSVTGTHDDAADTVRVQVCSLGQYPDEGAQAAFSSAWAGNGSTVIGRALGGTSSPWRGAVADLRVFRGLPMADDLLRACHGVVPE</sequence>